<dbReference type="GO" id="GO:0005634">
    <property type="term" value="C:nucleus"/>
    <property type="evidence" value="ECO:0007669"/>
    <property type="project" value="TreeGrafter"/>
</dbReference>
<dbReference type="Pfam" id="PF09369">
    <property type="entry name" value="MZB"/>
    <property type="match status" value="1"/>
</dbReference>
<dbReference type="PANTHER" id="PTHR47957">
    <property type="entry name" value="ATP-DEPENDENT HELICASE HRQ1"/>
    <property type="match status" value="1"/>
</dbReference>
<feature type="region of interest" description="Disordered" evidence="1">
    <location>
        <begin position="1"/>
        <end position="39"/>
    </location>
</feature>
<feature type="compositionally biased region" description="Low complexity" evidence="1">
    <location>
        <begin position="22"/>
        <end position="37"/>
    </location>
</feature>
<dbReference type="GO" id="GO:0036297">
    <property type="term" value="P:interstrand cross-link repair"/>
    <property type="evidence" value="ECO:0007669"/>
    <property type="project" value="TreeGrafter"/>
</dbReference>
<feature type="compositionally biased region" description="Polar residues" evidence="1">
    <location>
        <begin position="377"/>
        <end position="386"/>
    </location>
</feature>
<sequence>MDRNHSSSSSTVRLRELKEQQQQRLRTNDNSPSSSSSAMTCLETHPFVEAPSRDVSLRIIDPISIDVVDRTGVSIDSIGYSRAFFELFEGAIYLHQGRQFLVTKLDLQQNQASVRPVRVNYFTSSRNHTDVNVIKVLESSLSGWSGCSEMNTGSVSVVTRVWGWRKHWQATGKILDMGHFSLPPLEYETRAVWIDVPEALQRKVMELCVSSSPTCPKSRDDISPQKCDQDVPPKIPPSQAVRSAVHALNHVLVAIAPLFILCDKDDIDTEHVYVYQQRPRPARLIVYDKRPGGVGIAEALYCCGSHAVLSKAYDLVTSCSCAYGCPGCIHDPRCSGQNESLFKEGAILILTTLLNPPQPPEEREGGSHSEGGGAADPTQSDGTTTTPHSHSAAEEEESPRRAFRLKEARSMEGARRRSLAVRQPWLPSEHNFTNDVN</sequence>
<dbReference type="GO" id="GO:0043138">
    <property type="term" value="F:3'-5' DNA helicase activity"/>
    <property type="evidence" value="ECO:0007669"/>
    <property type="project" value="TreeGrafter"/>
</dbReference>
<feature type="region of interest" description="Disordered" evidence="1">
    <location>
        <begin position="355"/>
        <end position="437"/>
    </location>
</feature>
<dbReference type="GO" id="GO:0006289">
    <property type="term" value="P:nucleotide-excision repair"/>
    <property type="evidence" value="ECO:0007669"/>
    <property type="project" value="TreeGrafter"/>
</dbReference>
<feature type="domain" description="MrfA-like Zn-binding" evidence="2">
    <location>
        <begin position="248"/>
        <end position="329"/>
    </location>
</feature>
<dbReference type="InterPro" id="IPR018973">
    <property type="entry name" value="MZB"/>
</dbReference>
<evidence type="ECO:0000313" key="3">
    <source>
        <dbReference type="EMBL" id="CAD9368104.1"/>
    </source>
</evidence>
<dbReference type="AlphaFoldDB" id="A0A7S2AHT8"/>
<proteinExistence type="predicted"/>
<name>A0A7S2AHT8_9STRA</name>
<protein>
    <recommendedName>
        <fullName evidence="2">MrfA-like Zn-binding domain-containing protein</fullName>
    </recommendedName>
</protein>
<reference evidence="3" key="1">
    <citation type="submission" date="2021-01" db="EMBL/GenBank/DDBJ databases">
        <authorList>
            <person name="Corre E."/>
            <person name="Pelletier E."/>
            <person name="Niang G."/>
            <person name="Scheremetjew M."/>
            <person name="Finn R."/>
            <person name="Kale V."/>
            <person name="Holt S."/>
            <person name="Cochrane G."/>
            <person name="Meng A."/>
            <person name="Brown T."/>
            <person name="Cohen L."/>
        </authorList>
    </citation>
    <scope>NUCLEOTIDE SEQUENCE</scope>
    <source>
        <strain evidence="3">CCMP1381</strain>
    </source>
</reference>
<organism evidence="3">
    <name type="scientific">Octactis speculum</name>
    <dbReference type="NCBI Taxonomy" id="3111310"/>
    <lineage>
        <taxon>Eukaryota</taxon>
        <taxon>Sar</taxon>
        <taxon>Stramenopiles</taxon>
        <taxon>Ochrophyta</taxon>
        <taxon>Dictyochophyceae</taxon>
        <taxon>Dictyochales</taxon>
        <taxon>Dictyochaceae</taxon>
        <taxon>Octactis</taxon>
    </lineage>
</organism>
<accession>A0A7S2AHT8</accession>
<dbReference type="PANTHER" id="PTHR47957:SF3">
    <property type="entry name" value="ATP-DEPENDENT HELICASE HRQ1"/>
    <property type="match status" value="1"/>
</dbReference>
<evidence type="ECO:0000259" key="2">
    <source>
        <dbReference type="Pfam" id="PF09369"/>
    </source>
</evidence>
<dbReference type="EMBL" id="HBGS01000048">
    <property type="protein sequence ID" value="CAD9368104.1"/>
    <property type="molecule type" value="Transcribed_RNA"/>
</dbReference>
<gene>
    <name evidence="3" type="ORF">DSPE1174_LOCUS28</name>
</gene>
<evidence type="ECO:0000256" key="1">
    <source>
        <dbReference type="SAM" id="MobiDB-lite"/>
    </source>
</evidence>
<feature type="compositionally biased region" description="Polar residues" evidence="1">
    <location>
        <begin position="1"/>
        <end position="12"/>
    </location>
</feature>
<feature type="compositionally biased region" description="Basic and acidic residues" evidence="1">
    <location>
        <begin position="398"/>
        <end position="415"/>
    </location>
</feature>